<dbReference type="OrthoDB" id="9805017at2"/>
<dbReference type="NCBIfam" id="TIGR04131">
    <property type="entry name" value="Bac_Flav_CTERM"/>
    <property type="match status" value="1"/>
</dbReference>
<dbReference type="Pfam" id="PF17963">
    <property type="entry name" value="Big_9"/>
    <property type="match status" value="2"/>
</dbReference>
<accession>A0A1M5PK25</accession>
<dbReference type="EMBL" id="FQWL01000008">
    <property type="protein sequence ID" value="SHH02057.1"/>
    <property type="molecule type" value="Genomic_DNA"/>
</dbReference>
<evidence type="ECO:0000313" key="3">
    <source>
        <dbReference type="Proteomes" id="UP000184532"/>
    </source>
</evidence>
<dbReference type="Pfam" id="PF13585">
    <property type="entry name" value="CHU_C"/>
    <property type="match status" value="1"/>
</dbReference>
<dbReference type="InterPro" id="IPR026341">
    <property type="entry name" value="T9SS_type_B"/>
</dbReference>
<evidence type="ECO:0000256" key="1">
    <source>
        <dbReference type="SAM" id="MobiDB-lite"/>
    </source>
</evidence>
<feature type="region of interest" description="Disordered" evidence="1">
    <location>
        <begin position="368"/>
        <end position="388"/>
    </location>
</feature>
<dbReference type="Proteomes" id="UP000184532">
    <property type="component" value="Unassembled WGS sequence"/>
</dbReference>
<dbReference type="RefSeq" id="WP_084732688.1">
    <property type="nucleotide sequence ID" value="NZ_FQWL01000008.1"/>
</dbReference>
<keyword evidence="3" id="KW-1185">Reference proteome</keyword>
<feature type="compositionally biased region" description="Acidic residues" evidence="1">
    <location>
        <begin position="518"/>
        <end position="545"/>
    </location>
</feature>
<dbReference type="Gene3D" id="2.60.40.3440">
    <property type="match status" value="2"/>
</dbReference>
<reference evidence="3" key="1">
    <citation type="submission" date="2016-11" db="EMBL/GenBank/DDBJ databases">
        <authorList>
            <person name="Varghese N."/>
            <person name="Submissions S."/>
        </authorList>
    </citation>
    <scope>NUCLEOTIDE SEQUENCE [LARGE SCALE GENOMIC DNA]</scope>
    <source>
        <strain evidence="3">DSM 22638</strain>
    </source>
</reference>
<proteinExistence type="predicted"/>
<gene>
    <name evidence="2" type="ORF">SAMN04488116_3236</name>
</gene>
<feature type="region of interest" description="Disordered" evidence="1">
    <location>
        <begin position="438"/>
        <end position="472"/>
    </location>
</feature>
<dbReference type="AlphaFoldDB" id="A0A1M5PK25"/>
<organism evidence="2 3">
    <name type="scientific">Flagellimonas flava</name>
    <dbReference type="NCBI Taxonomy" id="570519"/>
    <lineage>
        <taxon>Bacteria</taxon>
        <taxon>Pseudomonadati</taxon>
        <taxon>Bacteroidota</taxon>
        <taxon>Flavobacteriia</taxon>
        <taxon>Flavobacteriales</taxon>
        <taxon>Flavobacteriaceae</taxon>
        <taxon>Flagellimonas</taxon>
    </lineage>
</organism>
<sequence>MKLFNLHKSLFIGLVILFFGFQSGHAQFLLQAPNSGDEANFQWFEASDLGTVLSTDFFYEATQPGVYFATYDGTLCGSNATGYFILTDCAAPDNQVTLDISASIPTGSTVSWNPALPGDQTQPTVTSTQTVERYVATITKAGNSSELPRFTVVCMSQAGNLVDDLVSVDEDTSVIVDIFANDTDLPTDGILTTTNPANGSVSINTNGTANDPTDDIVTYMPDPDYNGTDSFDYTVCNLFGACSTATVTVDVIPIVDAIDDSVNTDQDVAVDILMLTNDNDLPNSGTLTITTPSNGNTVLNDNGTPTDPSDDFITYTPNAGYLGTDSLDYTICDGIGNCSTATITIMVNVPSVDLDADNDGIVDAFEDLNTDSDDDPSTNPTDSDVDGIPDYLDIDSDNDGIPDNVEAQSTLGYIPPSLTDVNDNGLDDAYENGGNVGLIPVDSEGDGIPDYVDEDSDDDNVPDSIEGNDQDHDGVADVIFIGSDKDNDGLDDGYEGTTVIDIDVNDEINDPVASLPDTDSDGELDYRDSDDDDDGIETIDEDLDGDGNYANDDSDADGIPNYLDSDLGPTQVDEIDVINVITPNGDGIHDVFTINNLEDYPNNTVKIYNRWGVQVYATKAYNTNGNVFDGTSEGRVTVNKDNQLPVGTYFYVIDYEDPTGRTKQLSGYLYINR</sequence>
<dbReference type="STRING" id="570519.SAMN04488116_3236"/>
<feature type="compositionally biased region" description="Acidic residues" evidence="1">
    <location>
        <begin position="443"/>
        <end position="461"/>
    </location>
</feature>
<protein>
    <submittedName>
        <fullName evidence="2">Gliding motility-associated C-terminal domain-containing protein</fullName>
    </submittedName>
</protein>
<feature type="region of interest" description="Disordered" evidence="1">
    <location>
        <begin position="501"/>
        <end position="567"/>
    </location>
</feature>
<name>A0A1M5PK25_9FLAO</name>
<evidence type="ECO:0000313" key="2">
    <source>
        <dbReference type="EMBL" id="SHH02057.1"/>
    </source>
</evidence>